<protein>
    <submittedName>
        <fullName evidence="2">Uncharacterized protein</fullName>
    </submittedName>
</protein>
<reference evidence="2" key="1">
    <citation type="submission" date="2023-06" db="EMBL/GenBank/DDBJ databases">
        <title>Genome-scale phylogeny and comparative genomics of the fungal order Sordariales.</title>
        <authorList>
            <consortium name="Lawrence Berkeley National Laboratory"/>
            <person name="Hensen N."/>
            <person name="Bonometti L."/>
            <person name="Westerberg I."/>
            <person name="Brannstrom I.O."/>
            <person name="Guillou S."/>
            <person name="Cros-Aarteil S."/>
            <person name="Calhoun S."/>
            <person name="Haridas S."/>
            <person name="Kuo A."/>
            <person name="Mondo S."/>
            <person name="Pangilinan J."/>
            <person name="Riley R."/>
            <person name="Labutti K."/>
            <person name="Andreopoulos B."/>
            <person name="Lipzen A."/>
            <person name="Chen C."/>
            <person name="Yanf M."/>
            <person name="Daum C."/>
            <person name="Ng V."/>
            <person name="Clum A."/>
            <person name="Steindorff A."/>
            <person name="Ohm R."/>
            <person name="Martin F."/>
            <person name="Silar P."/>
            <person name="Natvig D."/>
            <person name="Lalanne C."/>
            <person name="Gautier V."/>
            <person name="Ament-Velasquez S.L."/>
            <person name="Kruys A."/>
            <person name="Hutchinson M.I."/>
            <person name="Powell A.J."/>
            <person name="Barry K."/>
            <person name="Miller A.N."/>
            <person name="Grigoriev I.V."/>
            <person name="Debuchy R."/>
            <person name="Gladieux P."/>
            <person name="Thoren M.H."/>
            <person name="Johannesson H."/>
        </authorList>
    </citation>
    <scope>NUCLEOTIDE SEQUENCE</scope>
    <source>
        <strain evidence="2">8032-3</strain>
    </source>
</reference>
<evidence type="ECO:0000256" key="1">
    <source>
        <dbReference type="SAM" id="MobiDB-lite"/>
    </source>
</evidence>
<organism evidence="2 3">
    <name type="scientific">Phialemonium atrogriseum</name>
    <dbReference type="NCBI Taxonomy" id="1093897"/>
    <lineage>
        <taxon>Eukaryota</taxon>
        <taxon>Fungi</taxon>
        <taxon>Dikarya</taxon>
        <taxon>Ascomycota</taxon>
        <taxon>Pezizomycotina</taxon>
        <taxon>Sordariomycetes</taxon>
        <taxon>Sordariomycetidae</taxon>
        <taxon>Cephalothecales</taxon>
        <taxon>Cephalothecaceae</taxon>
        <taxon>Phialemonium</taxon>
    </lineage>
</organism>
<dbReference type="EMBL" id="MU839031">
    <property type="protein sequence ID" value="KAK1762973.1"/>
    <property type="molecule type" value="Genomic_DNA"/>
</dbReference>
<dbReference type="AlphaFoldDB" id="A0AAJ0FH31"/>
<dbReference type="RefSeq" id="XP_060279186.1">
    <property type="nucleotide sequence ID" value="XM_060429099.1"/>
</dbReference>
<feature type="compositionally biased region" description="Low complexity" evidence="1">
    <location>
        <begin position="59"/>
        <end position="73"/>
    </location>
</feature>
<dbReference type="GeneID" id="85312286"/>
<feature type="region of interest" description="Disordered" evidence="1">
    <location>
        <begin position="1"/>
        <end position="29"/>
    </location>
</feature>
<accession>A0AAJ0FH31</accession>
<dbReference type="Proteomes" id="UP001244011">
    <property type="component" value="Unassembled WGS sequence"/>
</dbReference>
<feature type="region of interest" description="Disordered" evidence="1">
    <location>
        <begin position="44"/>
        <end position="86"/>
    </location>
</feature>
<gene>
    <name evidence="2" type="ORF">QBC33DRAFT_550626</name>
</gene>
<name>A0AAJ0FH31_9PEZI</name>
<evidence type="ECO:0000313" key="2">
    <source>
        <dbReference type="EMBL" id="KAK1762973.1"/>
    </source>
</evidence>
<sequence length="438" mass="49237">MSLPPHAFHKKSAGEDDRAGGRPLTPLGRISKLSRKFSYAKIRGRSGEKAASNPIKVPSGTTSITTSGTTSGTAPRRTLAGNREPAYPPWERSMDVSWEKDPDVTWCDLRQLVAFKLSLAKFIKDSDHLMTRNMVSTPYLRLPDAVRFRICKYLVGDGENKAIRMNPIGAFRPAWPEQYFESMQSVLESLERYTSVSSGFRADILVTLFTTRHFHVVWSPYVMPLTSPAAVYYMRKYSGLMQHVTLEFDFAKLGFGAEPGAHELRPGIQNMYPRVDEFIDAQKEREELSTLFSVRILVRRYHGRRKVEGVARGEEGEGTGSHCTDKHLKVLDSLKCLGGIVERARIVGCSEEYTNDLIRYFWVDMPQDEKEWIKHCGRIAPSTLYPLLPGQSSYLDYGPGRGRHIVKHPATFIGPYGVEIGEAAVDRRHPALGGIIEG</sequence>
<proteinExistence type="predicted"/>
<comment type="caution">
    <text evidence="2">The sequence shown here is derived from an EMBL/GenBank/DDBJ whole genome shotgun (WGS) entry which is preliminary data.</text>
</comment>
<keyword evidence="3" id="KW-1185">Reference proteome</keyword>
<evidence type="ECO:0000313" key="3">
    <source>
        <dbReference type="Proteomes" id="UP001244011"/>
    </source>
</evidence>